<evidence type="ECO:0000256" key="6">
    <source>
        <dbReference type="ARBA" id="ARBA00023136"/>
    </source>
</evidence>
<gene>
    <name evidence="9" type="ORF">SAMN04244553_4398</name>
</gene>
<comment type="subcellular location">
    <subcellularLocation>
        <location evidence="1">Cell membrane</location>
        <topology evidence="1">Multi-pass membrane protein</topology>
    </subcellularLocation>
</comment>
<dbReference type="RefSeq" id="WP_097246416.1">
    <property type="nucleotide sequence ID" value="NZ_OBEG01000004.1"/>
</dbReference>
<dbReference type="GO" id="GO:0016758">
    <property type="term" value="F:hexosyltransferase activity"/>
    <property type="evidence" value="ECO:0007669"/>
    <property type="project" value="InterPro"/>
</dbReference>
<reference evidence="9 10" key="1">
    <citation type="submission" date="2017-09" db="EMBL/GenBank/DDBJ databases">
        <authorList>
            <person name="Ehlers B."/>
            <person name="Leendertz F.H."/>
        </authorList>
    </citation>
    <scope>NUCLEOTIDE SEQUENCE [LARGE SCALE GENOMIC DNA]</scope>
    <source>
        <strain evidence="9 10">DSM 45537</strain>
    </source>
</reference>
<keyword evidence="2" id="KW-1003">Cell membrane</keyword>
<dbReference type="STRING" id="1379680.GCA_001612615_03720"/>
<dbReference type="EMBL" id="OBEG01000004">
    <property type="protein sequence ID" value="SNY87452.1"/>
    <property type="molecule type" value="Genomic_DNA"/>
</dbReference>
<keyword evidence="3" id="KW-0808">Transferase</keyword>
<organism evidence="9 10">
    <name type="scientific">Nocardia amikacinitolerans</name>
    <dbReference type="NCBI Taxonomy" id="756689"/>
    <lineage>
        <taxon>Bacteria</taxon>
        <taxon>Bacillati</taxon>
        <taxon>Actinomycetota</taxon>
        <taxon>Actinomycetes</taxon>
        <taxon>Mycobacteriales</taxon>
        <taxon>Nocardiaceae</taxon>
        <taxon>Nocardia</taxon>
    </lineage>
</organism>
<feature type="transmembrane region" description="Helical" evidence="8">
    <location>
        <begin position="338"/>
        <end position="357"/>
    </location>
</feature>
<keyword evidence="5 8" id="KW-1133">Transmembrane helix</keyword>
<feature type="transmembrane region" description="Helical" evidence="8">
    <location>
        <begin position="20"/>
        <end position="38"/>
    </location>
</feature>
<dbReference type="AlphaFoldDB" id="A0A285LRA1"/>
<keyword evidence="10" id="KW-1185">Reference proteome</keyword>
<accession>A0A285LRA1</accession>
<sequence length="460" mass="49823">MSTGSAATEVRVRRASRGGALAAVIVLLCGLTLALAYANKARCAGAPFYENGRSTVFDVIKDSDVCYSDIQFLWLGRDIDRHVFPYVDGGITDDGLLTGGAVEYPVLSGTLMWVGAIGAETDADFLRLSALLLAPFALLTAWFLARLAGRAALLWAIGPPLVLYAFHNWELPVVCTAVAAVYVVTMATRYSLRTRAVLAAVLLGLGFCLKLYPGIFVLPLMIYVLTGGAERDPDDDSGLDWRGALATAGAAIGTVVAVNLPFALIGYEGWRASITFQQLRQADITTNSIWYWGHHLLYGRETETSQSWHDGVSIASPVLILAAFVLAVWLGWKRYRATGVFPWVGVSGAMLCGFLVFHKVHSPQYTLWLIPFLVLLAVPWQVIGAYLLADAAIGIGVFRYFYAMGSGAPFEIQEAIVQFGVWGRAILLVALFFLFIRADPRGSDAKTARTTPDRGDLVAA</sequence>
<evidence type="ECO:0000256" key="4">
    <source>
        <dbReference type="ARBA" id="ARBA00022692"/>
    </source>
</evidence>
<feature type="transmembrane region" description="Helical" evidence="8">
    <location>
        <begin position="312"/>
        <end position="332"/>
    </location>
</feature>
<dbReference type="InterPro" id="IPR016570">
    <property type="entry name" value="UCP010361"/>
</dbReference>
<feature type="transmembrane region" description="Helical" evidence="8">
    <location>
        <begin position="244"/>
        <end position="267"/>
    </location>
</feature>
<feature type="transmembrane region" description="Helical" evidence="8">
    <location>
        <begin position="369"/>
        <end position="395"/>
    </location>
</feature>
<dbReference type="InterPro" id="IPR018584">
    <property type="entry name" value="GT87"/>
</dbReference>
<proteinExistence type="inferred from homology"/>
<name>A0A285LRA1_9NOCA</name>
<protein>
    <submittedName>
        <fullName evidence="9">Uncharacterized membrane protein</fullName>
    </submittedName>
</protein>
<dbReference type="Pfam" id="PF09594">
    <property type="entry name" value="GT87"/>
    <property type="match status" value="1"/>
</dbReference>
<feature type="transmembrane region" description="Helical" evidence="8">
    <location>
        <begin position="165"/>
        <end position="184"/>
    </location>
</feature>
<evidence type="ECO:0000313" key="10">
    <source>
        <dbReference type="Proteomes" id="UP000219565"/>
    </source>
</evidence>
<dbReference type="GO" id="GO:0005886">
    <property type="term" value="C:plasma membrane"/>
    <property type="evidence" value="ECO:0007669"/>
    <property type="project" value="UniProtKB-SubCell"/>
</dbReference>
<evidence type="ECO:0000256" key="5">
    <source>
        <dbReference type="ARBA" id="ARBA00022989"/>
    </source>
</evidence>
<keyword evidence="6 8" id="KW-0472">Membrane</keyword>
<dbReference type="OrthoDB" id="3348156at2"/>
<evidence type="ECO:0000256" key="8">
    <source>
        <dbReference type="SAM" id="Phobius"/>
    </source>
</evidence>
<feature type="transmembrane region" description="Helical" evidence="8">
    <location>
        <begin position="125"/>
        <end position="145"/>
    </location>
</feature>
<evidence type="ECO:0000313" key="9">
    <source>
        <dbReference type="EMBL" id="SNY87452.1"/>
    </source>
</evidence>
<evidence type="ECO:0000256" key="7">
    <source>
        <dbReference type="ARBA" id="ARBA00024033"/>
    </source>
</evidence>
<evidence type="ECO:0000256" key="3">
    <source>
        <dbReference type="ARBA" id="ARBA00022679"/>
    </source>
</evidence>
<evidence type="ECO:0000256" key="2">
    <source>
        <dbReference type="ARBA" id="ARBA00022475"/>
    </source>
</evidence>
<dbReference type="PIRSF" id="PIRSF010361">
    <property type="entry name" value="UCP010361"/>
    <property type="match status" value="1"/>
</dbReference>
<feature type="transmembrane region" description="Helical" evidence="8">
    <location>
        <begin position="415"/>
        <end position="436"/>
    </location>
</feature>
<evidence type="ECO:0000256" key="1">
    <source>
        <dbReference type="ARBA" id="ARBA00004651"/>
    </source>
</evidence>
<feature type="transmembrane region" description="Helical" evidence="8">
    <location>
        <begin position="196"/>
        <end position="224"/>
    </location>
</feature>
<keyword evidence="4 8" id="KW-0812">Transmembrane</keyword>
<comment type="similarity">
    <text evidence="7">Belongs to the glycosyltransferase 87 family.</text>
</comment>
<dbReference type="Proteomes" id="UP000219565">
    <property type="component" value="Unassembled WGS sequence"/>
</dbReference>